<dbReference type="GO" id="GO:0016757">
    <property type="term" value="F:glycosyltransferase activity"/>
    <property type="evidence" value="ECO:0007669"/>
    <property type="project" value="InterPro"/>
</dbReference>
<organism evidence="3 4">
    <name type="scientific">Flavobacterium rivuli WB 3.3-2 = DSM 21788</name>
    <dbReference type="NCBI Taxonomy" id="1121895"/>
    <lineage>
        <taxon>Bacteria</taxon>
        <taxon>Pseudomonadati</taxon>
        <taxon>Bacteroidota</taxon>
        <taxon>Flavobacteriia</taxon>
        <taxon>Flavobacteriales</taxon>
        <taxon>Flavobacteriaceae</taxon>
        <taxon>Flavobacterium</taxon>
    </lineage>
</organism>
<dbReference type="EMBL" id="JRLX01000005">
    <property type="protein sequence ID" value="KGO87442.1"/>
    <property type="molecule type" value="Genomic_DNA"/>
</dbReference>
<gene>
    <name evidence="3" type="ORF">Q765_07185</name>
</gene>
<dbReference type="PANTHER" id="PTHR46401:SF2">
    <property type="entry name" value="GLYCOSYLTRANSFERASE WBBK-RELATED"/>
    <property type="match status" value="1"/>
</dbReference>
<evidence type="ECO:0000256" key="1">
    <source>
        <dbReference type="ARBA" id="ARBA00022679"/>
    </source>
</evidence>
<name>A0A0A2M459_9FLAO</name>
<dbReference type="Proteomes" id="UP000030152">
    <property type="component" value="Unassembled WGS sequence"/>
</dbReference>
<keyword evidence="4" id="KW-1185">Reference proteome</keyword>
<protein>
    <submittedName>
        <fullName evidence="3">Glycosyl transferase family 1</fullName>
    </submittedName>
</protein>
<dbReference type="AlphaFoldDB" id="A0A0A2M459"/>
<reference evidence="3 4" key="1">
    <citation type="submission" date="2013-09" db="EMBL/GenBank/DDBJ databases">
        <authorList>
            <person name="Zeng Z."/>
            <person name="Chen C."/>
        </authorList>
    </citation>
    <scope>NUCLEOTIDE SEQUENCE [LARGE SCALE GENOMIC DNA]</scope>
    <source>
        <strain evidence="3 4">WB 3.3-2</strain>
    </source>
</reference>
<keyword evidence="1 3" id="KW-0808">Transferase</keyword>
<evidence type="ECO:0000259" key="2">
    <source>
        <dbReference type="Pfam" id="PF00534"/>
    </source>
</evidence>
<dbReference type="PANTHER" id="PTHR46401">
    <property type="entry name" value="GLYCOSYLTRANSFERASE WBBK-RELATED"/>
    <property type="match status" value="1"/>
</dbReference>
<comment type="caution">
    <text evidence="3">The sequence shown here is derived from an EMBL/GenBank/DDBJ whole genome shotgun (WGS) entry which is preliminary data.</text>
</comment>
<evidence type="ECO:0000313" key="4">
    <source>
        <dbReference type="Proteomes" id="UP000030152"/>
    </source>
</evidence>
<dbReference type="InterPro" id="IPR001296">
    <property type="entry name" value="Glyco_trans_1"/>
</dbReference>
<sequence length="379" mass="42436">MQNTKKIVLIGNYKPDGQESMERFTQMLKSGFEKENIPVDIWYPTVFFGKLSKSTLSGFGKWLGYLDKWLLFSILLRLKRSSSKNVMYHICDHSNAAYIPHLPKRRTSITCHDVLAIRGALGFKDAYCPASSTGVILQKWILKNLLSADKIVAVSQFTLNQLIALNKGVSKPGWTVVHNGFNAGFKKLESSEWQSILKNNGQESLINNPYIIHVGSNLQRKNRKMLLNMVASLGEKWNGLICFTGQPMNADLQQHALELGLKDRIVEIKKPPHLYLEALINGAQAFVFPSFSEGFGWPVIEAQACGTPVIASSLEPMPEVGGNGALYVDPYNPNAYAEALLAVSKKELTQELLQNGIENAKRFNTDLMNKKYLDLIFLK</sequence>
<dbReference type="Pfam" id="PF00534">
    <property type="entry name" value="Glycos_transf_1"/>
    <property type="match status" value="1"/>
</dbReference>
<accession>A0A0A2M459</accession>
<feature type="domain" description="Glycosyl transferase family 1" evidence="2">
    <location>
        <begin position="207"/>
        <end position="362"/>
    </location>
</feature>
<dbReference type="CDD" id="cd03809">
    <property type="entry name" value="GT4_MtfB-like"/>
    <property type="match status" value="1"/>
</dbReference>
<dbReference type="RefSeq" id="WP_020213527.1">
    <property type="nucleotide sequence ID" value="NZ_JRLX01000005.1"/>
</dbReference>
<dbReference type="SUPFAM" id="SSF53756">
    <property type="entry name" value="UDP-Glycosyltransferase/glycogen phosphorylase"/>
    <property type="match status" value="1"/>
</dbReference>
<dbReference type="OrthoDB" id="798298at2"/>
<evidence type="ECO:0000313" key="3">
    <source>
        <dbReference type="EMBL" id="KGO87442.1"/>
    </source>
</evidence>
<dbReference type="STRING" id="1121895.GCA_000378485_02361"/>
<dbReference type="Gene3D" id="3.40.50.2000">
    <property type="entry name" value="Glycogen Phosphorylase B"/>
    <property type="match status" value="2"/>
</dbReference>
<proteinExistence type="predicted"/>
<dbReference type="eggNOG" id="COG0438">
    <property type="taxonomic scope" value="Bacteria"/>
</dbReference>